<dbReference type="PANTHER" id="PTHR47331:SF6">
    <property type="entry name" value="DOUBLECORTIN DOMAIN-CONTAINING PROTEIN"/>
    <property type="match status" value="1"/>
</dbReference>
<protein>
    <submittedName>
        <fullName evidence="2">Uncharacterized protein</fullName>
    </submittedName>
</protein>
<comment type="caution">
    <text evidence="2">The sequence shown here is derived from an EMBL/GenBank/DDBJ whole genome shotgun (WGS) entry which is preliminary data.</text>
</comment>
<accession>A0AA47MH33</accession>
<dbReference type="CDD" id="cd01644">
    <property type="entry name" value="RT_pepA17"/>
    <property type="match status" value="1"/>
</dbReference>
<name>A0AA47MH33_MERPO</name>
<evidence type="ECO:0000313" key="2">
    <source>
        <dbReference type="EMBL" id="KAK0140203.1"/>
    </source>
</evidence>
<evidence type="ECO:0000256" key="1">
    <source>
        <dbReference type="SAM" id="MobiDB-lite"/>
    </source>
</evidence>
<gene>
    <name evidence="2" type="ORF">N1851_022857</name>
</gene>
<keyword evidence="3" id="KW-1185">Reference proteome</keyword>
<feature type="compositionally biased region" description="Basic and acidic residues" evidence="1">
    <location>
        <begin position="1"/>
        <end position="11"/>
    </location>
</feature>
<sequence>MDERCNTEETHQSLATRSIAQSSGKSSTASSAALRARARAEAARTQASFAKKEAEMMVEQAALKAKMHILQKEKDAATATAEEAVFVAAVDNAEIDSRHDIDLPHSPSNAAQRTSEYVLQHRCGSSGHMSMHTCSQPAVEKVKQEISNLKIENEDTHLQTAHEDVNIQPAVNATQHTPANVPPVQKKRHLDPTVNSTYLRQPAQQRWDPDNSVKQTAPTPDVAKYLMRREVVTSGLMEFDEHPENYWAWKTSFQSVIDELALTPREELDLLIKWLGPASKEQAKRIRAIHSHNSAAGLDMVWQRLEETYGTPEAVEHSLLKRIEEFTNRDNVRLRELGDLLLELEYAKEGGFLPGLAYLDTSRGVNPILEKLPFSLQEKWISHGSKYKEYNHVPYPPFSFFSQFIRSEAKTRNDPSFMISQAHYTGPTKTERPTRYNNKVPVSVRKTGVLSEATAAPAGSVEKGAIDPDRLCPLHNKPHALIKCRTFRSKPMEERKTYLKEKNICFRCCSSTKHRAKDCDKEIFCRECGSKTHTSALHPGRAPWVSEVPADRGEEEETHESPPRAPPAVTSKCTEVCGGNTNAKSCCKICLVNIYPEDQPEKVIETYAVIDDQSNSSLARPEFFDHFGLYEKASPYTLKTCSGVMETAGRRATDFVVESYDGKIKVKLPTLIECEMIPDDRDEIPTPEIARYFPHLRHLTDKIPPLNEKAQIYILLGRDILQVHKVRQQHNGNHDDPYAQRLDLGWVIVGDVCLDRAHKPPSVRVYKTHTLPNGRTSMLSPCPNKIQVNEILNTKNTHQPSTVDCTFQGEETEKLGATVFDSHPDDEKIALSVDDQTFLDIMDKQVYMDQANSWVAPLPFCKPRRRLPNNRDMALRRLLSLKRTLDRRTDMKEHFLEFMKKVFENDQAELAPELEEHQERWYLPLFGVYHPQKPNQIRVVFDSSAKHDGVSLNDVLLSGPDLNNALLGVLMRFRRENIAVTADIQQMFYAFVVQENHRDYLRFLWYKDNNFNNNITEYRMKVHIFGNSPSPSVAIYGLKRAAQEHQDEYGTDSKEFVMRNFYVDDGLASVPTEEEAIDLLKRTQKMLAASNLKLHKIASNSNKVMAAFSPEDLAKDLKDLNLGADPLPLQRSLGLIWNLESDSFSFQVSREEKPFTKRGILSTVQSLYDPLGFVAPITVQGKALVRELSSKEYDWDDPLPSDKQVSWKLWKESLLELEKLHIKRRYVPIPLASSQSRELCLFSDASTQAIAAVAYLRVTNNENMCYVGFIMGKAKLAPHPAHTVPRLELCAAVLAAEMADAICSEMDIEIQAVRFFTDSRIVLGYIHNTSRRFHVYVANRVNRIRKSSQPQQWQYVATEQNPADHATRPKSVDILRASNWFSGPGFLKNTSESPHSNSFDLVDPEHDVEVRPQVAVNYTKATEGQFSSARFERFSSWKRLLQAITKRIQVIRTFTKTHKADAVDARWQAKTVIIRCVQQESYGEELNCLRDRIQLSKKSPLRKLNPFIDEDGLLRIGGRLTNADLPRDERHPVILPKTHHITTLIVRHYHEDIFHQGRHLTEGAVLVSRSVDSRRQTAGV</sequence>
<reference evidence="2" key="1">
    <citation type="journal article" date="2023" name="Front. Mar. Sci.">
        <title>A new Merluccius polli reference genome to investigate the effects of global change in West African waters.</title>
        <authorList>
            <person name="Mateo J.L."/>
            <person name="Blanco-Fernandez C."/>
            <person name="Garcia-Vazquez E."/>
            <person name="Machado-Schiaffino G."/>
        </authorList>
    </citation>
    <scope>NUCLEOTIDE SEQUENCE</scope>
    <source>
        <strain evidence="2">C29</strain>
        <tissue evidence="2">Fin</tissue>
    </source>
</reference>
<dbReference type="SUPFAM" id="SSF56672">
    <property type="entry name" value="DNA/RNA polymerases"/>
    <property type="match status" value="1"/>
</dbReference>
<dbReference type="EMBL" id="JAOPHQ010004266">
    <property type="protein sequence ID" value="KAK0140203.1"/>
    <property type="molecule type" value="Genomic_DNA"/>
</dbReference>
<dbReference type="InterPro" id="IPR043502">
    <property type="entry name" value="DNA/RNA_pol_sf"/>
</dbReference>
<feature type="compositionally biased region" description="Low complexity" evidence="1">
    <location>
        <begin position="18"/>
        <end position="35"/>
    </location>
</feature>
<feature type="region of interest" description="Disordered" evidence="1">
    <location>
        <begin position="1"/>
        <end position="38"/>
    </location>
</feature>
<organism evidence="2 3">
    <name type="scientific">Merluccius polli</name>
    <name type="common">Benguela hake</name>
    <name type="synonym">Merluccius cadenati</name>
    <dbReference type="NCBI Taxonomy" id="89951"/>
    <lineage>
        <taxon>Eukaryota</taxon>
        <taxon>Metazoa</taxon>
        <taxon>Chordata</taxon>
        <taxon>Craniata</taxon>
        <taxon>Vertebrata</taxon>
        <taxon>Euteleostomi</taxon>
        <taxon>Actinopterygii</taxon>
        <taxon>Neopterygii</taxon>
        <taxon>Teleostei</taxon>
        <taxon>Neoteleostei</taxon>
        <taxon>Acanthomorphata</taxon>
        <taxon>Zeiogadaria</taxon>
        <taxon>Gadariae</taxon>
        <taxon>Gadiformes</taxon>
        <taxon>Gadoidei</taxon>
        <taxon>Merlucciidae</taxon>
        <taxon>Merluccius</taxon>
    </lineage>
</organism>
<evidence type="ECO:0000313" key="3">
    <source>
        <dbReference type="Proteomes" id="UP001174136"/>
    </source>
</evidence>
<dbReference type="PANTHER" id="PTHR47331">
    <property type="entry name" value="PHD-TYPE DOMAIN-CONTAINING PROTEIN"/>
    <property type="match status" value="1"/>
</dbReference>
<dbReference type="InterPro" id="IPR008042">
    <property type="entry name" value="Retrotrans_Pao"/>
</dbReference>
<dbReference type="Pfam" id="PF05380">
    <property type="entry name" value="Peptidase_A17"/>
    <property type="match status" value="1"/>
</dbReference>
<dbReference type="Proteomes" id="UP001174136">
    <property type="component" value="Unassembled WGS sequence"/>
</dbReference>
<proteinExistence type="predicted"/>